<dbReference type="EMBL" id="UZAM01011664">
    <property type="protein sequence ID" value="VDP17506.1"/>
    <property type="molecule type" value="Genomic_DNA"/>
</dbReference>
<comment type="catalytic activity">
    <reaction evidence="5">
        <text>N(6)-[(R)-lipoyl]-L-lysyl-[protein] + 3-methyl-2-oxobutanoate + H(+) = N(6)-[(R)-S(8)-2-methylpropanoyldihydrolipoyl]-L-lysyl-[protein] + CO2</text>
        <dbReference type="Rhea" id="RHEA:13457"/>
        <dbReference type="Rhea" id="RHEA-COMP:10474"/>
        <dbReference type="Rhea" id="RHEA-COMP:10497"/>
        <dbReference type="ChEBI" id="CHEBI:11851"/>
        <dbReference type="ChEBI" id="CHEBI:15378"/>
        <dbReference type="ChEBI" id="CHEBI:16526"/>
        <dbReference type="ChEBI" id="CHEBI:83099"/>
        <dbReference type="ChEBI" id="CHEBI:83142"/>
        <dbReference type="EC" id="1.2.4.4"/>
    </reaction>
    <physiologicalReaction direction="left-to-right" evidence="5">
        <dbReference type="Rhea" id="RHEA:13458"/>
    </physiologicalReaction>
</comment>
<dbReference type="GO" id="GO:0009083">
    <property type="term" value="P:branched-chain amino acid catabolic process"/>
    <property type="evidence" value="ECO:0007669"/>
    <property type="project" value="TreeGrafter"/>
</dbReference>
<sequence length="158" mass="17597">MMQLFRPFVDLLRACRSGYLGVTWKRAQSSFKYVPEERSFPDSAGTLEKMNLCQAINSALNLGLEENENSRKDRVFNTPLSEQGIVGFGIGVAATGIKAIAEVQFADYIMPAFDQVLAVDTCLLPNVFDEEPRNDGDLFVRNGMIACNTEVLFKYIQG</sequence>
<feature type="domain" description="Transketolase-like pyrimidine-binding" evidence="6">
    <location>
        <begin position="69"/>
        <end position="117"/>
    </location>
</feature>
<dbReference type="GO" id="GO:0005739">
    <property type="term" value="C:mitochondrion"/>
    <property type="evidence" value="ECO:0007669"/>
    <property type="project" value="UniProtKB-SubCell"/>
</dbReference>
<name>A0A183IY05_9BILA</name>
<evidence type="ECO:0000256" key="3">
    <source>
        <dbReference type="ARBA" id="ARBA00023002"/>
    </source>
</evidence>
<dbReference type="WBParaSite" id="SBAD_0000881401-mRNA-1">
    <property type="protein sequence ID" value="SBAD_0000881401-mRNA-1"/>
    <property type="gene ID" value="SBAD_0000881401"/>
</dbReference>
<evidence type="ECO:0000313" key="8">
    <source>
        <dbReference type="Proteomes" id="UP000270296"/>
    </source>
</evidence>
<protein>
    <submittedName>
        <fullName evidence="9">Transket_pyr domain-containing protein</fullName>
    </submittedName>
</protein>
<keyword evidence="4" id="KW-0496">Mitochondrion</keyword>
<comment type="cofactor">
    <cofactor evidence="1">
        <name>thiamine diphosphate</name>
        <dbReference type="ChEBI" id="CHEBI:58937"/>
    </cofactor>
</comment>
<dbReference type="GO" id="GO:0007584">
    <property type="term" value="P:response to nutrient"/>
    <property type="evidence" value="ECO:0007669"/>
    <property type="project" value="TreeGrafter"/>
</dbReference>
<dbReference type="InterPro" id="IPR029061">
    <property type="entry name" value="THDP-binding"/>
</dbReference>
<evidence type="ECO:0000313" key="7">
    <source>
        <dbReference type="EMBL" id="VDP17506.1"/>
    </source>
</evidence>
<evidence type="ECO:0000313" key="9">
    <source>
        <dbReference type="WBParaSite" id="SBAD_0000881401-mRNA-1"/>
    </source>
</evidence>
<dbReference type="GO" id="GO:0003863">
    <property type="term" value="F:branched-chain 2-oxo acid dehydrogenase activity"/>
    <property type="evidence" value="ECO:0007669"/>
    <property type="project" value="UniProtKB-EC"/>
</dbReference>
<evidence type="ECO:0000259" key="6">
    <source>
        <dbReference type="Pfam" id="PF02779"/>
    </source>
</evidence>
<reference evidence="9" key="1">
    <citation type="submission" date="2016-06" db="UniProtKB">
        <authorList>
            <consortium name="WormBaseParasite"/>
        </authorList>
    </citation>
    <scope>IDENTIFICATION</scope>
</reference>
<dbReference type="OrthoDB" id="878at2759"/>
<dbReference type="PANTHER" id="PTHR42980">
    <property type="entry name" value="2-OXOISOVALERATE DEHYDROGENASE SUBUNIT BETA-RELATED"/>
    <property type="match status" value="1"/>
</dbReference>
<dbReference type="SUPFAM" id="SSF52518">
    <property type="entry name" value="Thiamin diphosphate-binding fold (THDP-binding)"/>
    <property type="match status" value="1"/>
</dbReference>
<accession>A0A183IY05</accession>
<dbReference type="Proteomes" id="UP000270296">
    <property type="component" value="Unassembled WGS sequence"/>
</dbReference>
<dbReference type="InterPro" id="IPR005475">
    <property type="entry name" value="Transketolase-like_Pyr-bd"/>
</dbReference>
<organism evidence="9">
    <name type="scientific">Soboliphyme baturini</name>
    <dbReference type="NCBI Taxonomy" id="241478"/>
    <lineage>
        <taxon>Eukaryota</taxon>
        <taxon>Metazoa</taxon>
        <taxon>Ecdysozoa</taxon>
        <taxon>Nematoda</taxon>
        <taxon>Enoplea</taxon>
        <taxon>Dorylaimia</taxon>
        <taxon>Dioctophymatida</taxon>
        <taxon>Dioctophymatoidea</taxon>
        <taxon>Soboliphymatidae</taxon>
        <taxon>Soboliphyme</taxon>
    </lineage>
</organism>
<dbReference type="Gene3D" id="3.40.50.970">
    <property type="match status" value="1"/>
</dbReference>
<evidence type="ECO:0000256" key="4">
    <source>
        <dbReference type="ARBA" id="ARBA00023128"/>
    </source>
</evidence>
<dbReference type="Pfam" id="PF02779">
    <property type="entry name" value="Transket_pyr"/>
    <property type="match status" value="1"/>
</dbReference>
<comment type="subcellular location">
    <subcellularLocation>
        <location evidence="2">Mitochondrion</location>
    </subcellularLocation>
</comment>
<dbReference type="PANTHER" id="PTHR42980:SF1">
    <property type="entry name" value="2-OXOISOVALERATE DEHYDROGENASE SUBUNIT BETA, MITOCHONDRIAL"/>
    <property type="match status" value="1"/>
</dbReference>
<keyword evidence="8" id="KW-1185">Reference proteome</keyword>
<keyword evidence="3" id="KW-0560">Oxidoreductase</keyword>
<evidence type="ECO:0000256" key="2">
    <source>
        <dbReference type="ARBA" id="ARBA00004173"/>
    </source>
</evidence>
<dbReference type="AlphaFoldDB" id="A0A183IY05"/>
<evidence type="ECO:0000256" key="5">
    <source>
        <dbReference type="ARBA" id="ARBA00051764"/>
    </source>
</evidence>
<gene>
    <name evidence="7" type="ORF">SBAD_LOCUS8503</name>
</gene>
<evidence type="ECO:0000256" key="1">
    <source>
        <dbReference type="ARBA" id="ARBA00001964"/>
    </source>
</evidence>
<reference evidence="7 8" key="2">
    <citation type="submission" date="2018-11" db="EMBL/GenBank/DDBJ databases">
        <authorList>
            <consortium name="Pathogen Informatics"/>
        </authorList>
    </citation>
    <scope>NUCLEOTIDE SEQUENCE [LARGE SCALE GENOMIC DNA]</scope>
</reference>
<proteinExistence type="predicted"/>